<name>A0A165RVR5_9APHY</name>
<accession>A0A165RVR5</accession>
<reference evidence="1 2" key="1">
    <citation type="journal article" date="2016" name="Mol. Biol. Evol.">
        <title>Comparative Genomics of Early-Diverging Mushroom-Forming Fungi Provides Insights into the Origins of Lignocellulose Decay Capabilities.</title>
        <authorList>
            <person name="Nagy L.G."/>
            <person name="Riley R."/>
            <person name="Tritt A."/>
            <person name="Adam C."/>
            <person name="Daum C."/>
            <person name="Floudas D."/>
            <person name="Sun H."/>
            <person name="Yadav J.S."/>
            <person name="Pangilinan J."/>
            <person name="Larsson K.H."/>
            <person name="Matsuura K."/>
            <person name="Barry K."/>
            <person name="Labutti K."/>
            <person name="Kuo R."/>
            <person name="Ohm R.A."/>
            <person name="Bhattacharya S.S."/>
            <person name="Shirouzu T."/>
            <person name="Yoshinaga Y."/>
            <person name="Martin F.M."/>
            <person name="Grigoriev I.V."/>
            <person name="Hibbett D.S."/>
        </authorList>
    </citation>
    <scope>NUCLEOTIDE SEQUENCE [LARGE SCALE GENOMIC DNA]</scope>
    <source>
        <strain evidence="1 2">L-15889</strain>
    </source>
</reference>
<keyword evidence="2" id="KW-1185">Reference proteome</keyword>
<dbReference type="AlphaFoldDB" id="A0A165RVR5"/>
<proteinExistence type="predicted"/>
<dbReference type="Proteomes" id="UP000076727">
    <property type="component" value="Unassembled WGS sequence"/>
</dbReference>
<evidence type="ECO:0000313" key="2">
    <source>
        <dbReference type="Proteomes" id="UP000076727"/>
    </source>
</evidence>
<dbReference type="EMBL" id="KV429047">
    <property type="protein sequence ID" value="KZT71213.1"/>
    <property type="molecule type" value="Genomic_DNA"/>
</dbReference>
<evidence type="ECO:0000313" key="1">
    <source>
        <dbReference type="EMBL" id="KZT71213.1"/>
    </source>
</evidence>
<protein>
    <submittedName>
        <fullName evidence="1">Uncharacterized protein</fullName>
    </submittedName>
</protein>
<organism evidence="1 2">
    <name type="scientific">Daedalea quercina L-15889</name>
    <dbReference type="NCBI Taxonomy" id="1314783"/>
    <lineage>
        <taxon>Eukaryota</taxon>
        <taxon>Fungi</taxon>
        <taxon>Dikarya</taxon>
        <taxon>Basidiomycota</taxon>
        <taxon>Agaricomycotina</taxon>
        <taxon>Agaricomycetes</taxon>
        <taxon>Polyporales</taxon>
        <taxon>Fomitopsis</taxon>
    </lineage>
</organism>
<gene>
    <name evidence="1" type="ORF">DAEQUDRAFT_142914</name>
</gene>
<sequence length="119" mass="13406">MRTESRRIPLDTLGPTPPYWSSCMTKRSSSLMLMRLATRSFHSLARPPLHSYPSLDMQIRLTATLATIVTHHSLQLCYIHQHSSTPRKWMVTTQAPVICTLHKADCPRAHRVSCGGKPG</sequence>